<reference evidence="1 2" key="1">
    <citation type="submission" date="2016-11" db="EMBL/GenBank/DDBJ databases">
        <authorList>
            <person name="Jaros S."/>
            <person name="Januszkiewicz K."/>
            <person name="Wedrychowicz H."/>
        </authorList>
    </citation>
    <scope>NUCLEOTIDE SEQUENCE [LARGE SCALE GENOMIC DNA]</scope>
    <source>
        <strain evidence="1 2">DSM 14809</strain>
    </source>
</reference>
<dbReference type="AlphaFoldDB" id="A0A1M6DXQ5"/>
<evidence type="ECO:0000313" key="1">
    <source>
        <dbReference type="EMBL" id="SHI77933.1"/>
    </source>
</evidence>
<keyword evidence="2" id="KW-1185">Reference proteome</keyword>
<accession>A0A1M6DXQ5</accession>
<name>A0A1M6DXQ5_PSEXY</name>
<dbReference type="RefSeq" id="WP_072913755.1">
    <property type="nucleotide sequence ID" value="NZ_FQYQ01000005.1"/>
</dbReference>
<sequence length="156" mass="18077">MFMRRPQNIVQPIQMPIEQYICEWKKSYEVNKNSIPMKVQYETVNGEMVRSKSEKIIADMLLKAGVPYIYEAELKLAKDGILYPDFIVLNVKTRKSFIWEHLGLCDLEEYASKNIKKIAKYERNGIMLGKDLIISTESEEAPLNIQVVAAKIAEYL</sequence>
<evidence type="ECO:0000313" key="2">
    <source>
        <dbReference type="Proteomes" id="UP000184185"/>
    </source>
</evidence>
<protein>
    <recommendedName>
        <fullName evidence="3">DUF559 domain-containing protein</fullName>
    </recommendedName>
</protein>
<organism evidence="1 2">
    <name type="scientific">Pseudobutyrivibrio xylanivorans DSM 14809</name>
    <dbReference type="NCBI Taxonomy" id="1123012"/>
    <lineage>
        <taxon>Bacteria</taxon>
        <taxon>Bacillati</taxon>
        <taxon>Bacillota</taxon>
        <taxon>Clostridia</taxon>
        <taxon>Lachnospirales</taxon>
        <taxon>Lachnospiraceae</taxon>
        <taxon>Pseudobutyrivibrio</taxon>
    </lineage>
</organism>
<dbReference type="OrthoDB" id="243939at2"/>
<proteinExistence type="predicted"/>
<gene>
    <name evidence="1" type="ORF">SAMN02745725_01071</name>
</gene>
<dbReference type="Proteomes" id="UP000184185">
    <property type="component" value="Unassembled WGS sequence"/>
</dbReference>
<evidence type="ECO:0008006" key="3">
    <source>
        <dbReference type="Google" id="ProtNLM"/>
    </source>
</evidence>
<dbReference type="EMBL" id="FQYQ01000005">
    <property type="protein sequence ID" value="SHI77933.1"/>
    <property type="molecule type" value="Genomic_DNA"/>
</dbReference>